<evidence type="ECO:0000256" key="6">
    <source>
        <dbReference type="SAM" id="MobiDB-lite"/>
    </source>
</evidence>
<accession>A0A919NUC7</accession>
<dbReference type="Gene3D" id="3.30.565.10">
    <property type="entry name" value="Histidine kinase-like ATPase, C-terminal domain"/>
    <property type="match status" value="1"/>
</dbReference>
<dbReference type="PANTHER" id="PTHR45436">
    <property type="entry name" value="SENSOR HISTIDINE KINASE YKOH"/>
    <property type="match status" value="1"/>
</dbReference>
<dbReference type="EC" id="2.7.13.3" evidence="2"/>
<sequence>MPVHDAAPSRRSGGTIRGRIARILALPVAAVLVLLGIIAVGEVNRYTTAVQTARAVTLDLAVLELVQNLQDERGLSAGLLGGITAFRAELAPARQRVDKQRADVESLTERGGDAEDRVAAVLTLLDGLAGVRAATDTGAGARAATSGFYTGLIAQLINVDYGLSTVDDTDLRRSYATLSMFSVAKESAAQERMLLNGVFTAGAFKPGEFVQFVSTRSSRDTALLAFNQYGNPAALDAKNQVLNTDAGRQVAAMEQAALAVTDGRPLSIDATSWWSASGTVLDALQNAGRAIGASAQNRAEDLKQKASMRLSLLAVVALLLLAGAAYLAFVASRALARPLAALAAEAHRIAADQLPQAVHRASSGTVDDPPAPVRVDPGASNEVRQVADAFERVQATAYALATEQARLRRATAESLANLGRRNQNLLRRQLGFITKLEREESNPAGLANLFELDHLATRMRRNAESLLVLVGAASPRQWSEPLPITDVIRAAISEVEEYRRVTLRRVDDALVSGSTVAGVAHMLAELIENGLAFSPPDVDVEIHGRVIGDGYLIAVSDQGIGMPPGEMETANQRLRGEGDFITAPARFLGHFVVGRLAAETGIGVQLAPSPVTGVTARLSLPASILVERKTVAAAAPTRRLAAAPREDVPLRSNTIEYVVVDAKPARRAEPAPASGPEPDRTPNGLRRRTPRARREPAPAAVAVAEPPPAAVEDTPEAVRARLNAFRDGVLRAASSENAGRP</sequence>
<dbReference type="Pfam" id="PF08376">
    <property type="entry name" value="NIT"/>
    <property type="match status" value="1"/>
</dbReference>
<proteinExistence type="predicted"/>
<protein>
    <recommendedName>
        <fullName evidence="2">histidine kinase</fullName>
        <ecNumber evidence="2">2.7.13.3</ecNumber>
    </recommendedName>
</protein>
<evidence type="ECO:0000256" key="2">
    <source>
        <dbReference type="ARBA" id="ARBA00012438"/>
    </source>
</evidence>
<dbReference type="InterPro" id="IPR036890">
    <property type="entry name" value="HATPase_C_sf"/>
</dbReference>
<keyword evidence="7" id="KW-0812">Transmembrane</keyword>
<comment type="caution">
    <text evidence="10">The sequence shown here is derived from an EMBL/GenBank/DDBJ whole genome shotgun (WGS) entry which is preliminary data.</text>
</comment>
<dbReference type="Pfam" id="PF02518">
    <property type="entry name" value="HATPase_c"/>
    <property type="match status" value="1"/>
</dbReference>
<feature type="transmembrane region" description="Helical" evidence="7">
    <location>
        <begin position="310"/>
        <end position="329"/>
    </location>
</feature>
<dbReference type="PANTHER" id="PTHR45436:SF5">
    <property type="entry name" value="SENSOR HISTIDINE KINASE TRCS"/>
    <property type="match status" value="1"/>
</dbReference>
<evidence type="ECO:0000259" key="8">
    <source>
        <dbReference type="Pfam" id="PF02518"/>
    </source>
</evidence>
<dbReference type="InterPro" id="IPR003594">
    <property type="entry name" value="HATPase_dom"/>
</dbReference>
<keyword evidence="7" id="KW-1133">Transmembrane helix</keyword>
<evidence type="ECO:0000259" key="9">
    <source>
        <dbReference type="Pfam" id="PF08376"/>
    </source>
</evidence>
<keyword evidence="4" id="KW-0808">Transferase</keyword>
<evidence type="ECO:0000256" key="4">
    <source>
        <dbReference type="ARBA" id="ARBA00022679"/>
    </source>
</evidence>
<feature type="domain" description="Histidine kinase/HSP90-like ATPase" evidence="8">
    <location>
        <begin position="518"/>
        <end position="622"/>
    </location>
</feature>
<dbReference type="GO" id="GO:0000160">
    <property type="term" value="P:phosphorelay signal transduction system"/>
    <property type="evidence" value="ECO:0007669"/>
    <property type="project" value="TreeGrafter"/>
</dbReference>
<evidence type="ECO:0000256" key="5">
    <source>
        <dbReference type="ARBA" id="ARBA00022777"/>
    </source>
</evidence>
<keyword evidence="3" id="KW-0597">Phosphoprotein</keyword>
<reference evidence="10" key="1">
    <citation type="submission" date="2021-01" db="EMBL/GenBank/DDBJ databases">
        <title>Whole genome shotgun sequence of Actinoplanes tereljensis NBRC 105297.</title>
        <authorList>
            <person name="Komaki H."/>
            <person name="Tamura T."/>
        </authorList>
    </citation>
    <scope>NUCLEOTIDE SEQUENCE</scope>
    <source>
        <strain evidence="10">NBRC 105297</strain>
    </source>
</reference>
<evidence type="ECO:0000256" key="1">
    <source>
        <dbReference type="ARBA" id="ARBA00000085"/>
    </source>
</evidence>
<dbReference type="InterPro" id="IPR050428">
    <property type="entry name" value="TCS_sensor_his_kinase"/>
</dbReference>
<dbReference type="GO" id="GO:0004673">
    <property type="term" value="F:protein histidine kinase activity"/>
    <property type="evidence" value="ECO:0007669"/>
    <property type="project" value="UniProtKB-EC"/>
</dbReference>
<feature type="domain" description="Nitrate/nitrite sensing protein" evidence="9">
    <location>
        <begin position="64"/>
        <end position="294"/>
    </location>
</feature>
<dbReference type="GO" id="GO:0005886">
    <property type="term" value="C:plasma membrane"/>
    <property type="evidence" value="ECO:0007669"/>
    <property type="project" value="TreeGrafter"/>
</dbReference>
<gene>
    <name evidence="10" type="ORF">Ate02nite_81190</name>
</gene>
<evidence type="ECO:0000313" key="10">
    <source>
        <dbReference type="EMBL" id="GIF25389.1"/>
    </source>
</evidence>
<dbReference type="RefSeq" id="WP_203813209.1">
    <property type="nucleotide sequence ID" value="NZ_BOMY01000051.1"/>
</dbReference>
<feature type="region of interest" description="Disordered" evidence="6">
    <location>
        <begin position="661"/>
        <end position="716"/>
    </location>
</feature>
<dbReference type="Proteomes" id="UP000623608">
    <property type="component" value="Unassembled WGS sequence"/>
</dbReference>
<evidence type="ECO:0000313" key="11">
    <source>
        <dbReference type="Proteomes" id="UP000623608"/>
    </source>
</evidence>
<keyword evidence="11" id="KW-1185">Reference proteome</keyword>
<dbReference type="AlphaFoldDB" id="A0A919NUC7"/>
<evidence type="ECO:0000256" key="7">
    <source>
        <dbReference type="SAM" id="Phobius"/>
    </source>
</evidence>
<dbReference type="SUPFAM" id="SSF55874">
    <property type="entry name" value="ATPase domain of HSP90 chaperone/DNA topoisomerase II/histidine kinase"/>
    <property type="match status" value="1"/>
</dbReference>
<dbReference type="Gene3D" id="6.10.340.10">
    <property type="match status" value="1"/>
</dbReference>
<organism evidence="10 11">
    <name type="scientific">Paractinoplanes tereljensis</name>
    <dbReference type="NCBI Taxonomy" id="571912"/>
    <lineage>
        <taxon>Bacteria</taxon>
        <taxon>Bacillati</taxon>
        <taxon>Actinomycetota</taxon>
        <taxon>Actinomycetes</taxon>
        <taxon>Micromonosporales</taxon>
        <taxon>Micromonosporaceae</taxon>
        <taxon>Paractinoplanes</taxon>
    </lineage>
</organism>
<comment type="catalytic activity">
    <reaction evidence="1">
        <text>ATP + protein L-histidine = ADP + protein N-phospho-L-histidine.</text>
        <dbReference type="EC" id="2.7.13.3"/>
    </reaction>
</comment>
<dbReference type="InterPro" id="IPR013587">
    <property type="entry name" value="Nitrate/nitrite_sensing"/>
</dbReference>
<feature type="transmembrane region" description="Helical" evidence="7">
    <location>
        <begin position="20"/>
        <end position="41"/>
    </location>
</feature>
<dbReference type="EMBL" id="BOMY01000051">
    <property type="protein sequence ID" value="GIF25389.1"/>
    <property type="molecule type" value="Genomic_DNA"/>
</dbReference>
<keyword evidence="7" id="KW-0472">Membrane</keyword>
<evidence type="ECO:0000256" key="3">
    <source>
        <dbReference type="ARBA" id="ARBA00022553"/>
    </source>
</evidence>
<keyword evidence="5" id="KW-0418">Kinase</keyword>
<name>A0A919NUC7_9ACTN</name>